<reference evidence="2" key="1">
    <citation type="journal article" date="2020" name="Stud. Mycol.">
        <title>101 Dothideomycetes genomes: a test case for predicting lifestyles and emergence of pathogens.</title>
        <authorList>
            <person name="Haridas S."/>
            <person name="Albert R."/>
            <person name="Binder M."/>
            <person name="Bloem J."/>
            <person name="Labutti K."/>
            <person name="Salamov A."/>
            <person name="Andreopoulos B."/>
            <person name="Baker S."/>
            <person name="Barry K."/>
            <person name="Bills G."/>
            <person name="Bluhm B."/>
            <person name="Cannon C."/>
            <person name="Castanera R."/>
            <person name="Culley D."/>
            <person name="Daum C."/>
            <person name="Ezra D."/>
            <person name="Gonzalez J."/>
            <person name="Henrissat B."/>
            <person name="Kuo A."/>
            <person name="Liang C."/>
            <person name="Lipzen A."/>
            <person name="Lutzoni F."/>
            <person name="Magnuson J."/>
            <person name="Mondo S."/>
            <person name="Nolan M."/>
            <person name="Ohm R."/>
            <person name="Pangilinan J."/>
            <person name="Park H.-J."/>
            <person name="Ramirez L."/>
            <person name="Alfaro M."/>
            <person name="Sun H."/>
            <person name="Tritt A."/>
            <person name="Yoshinaga Y."/>
            <person name="Zwiers L.-H."/>
            <person name="Turgeon B."/>
            <person name="Goodwin S."/>
            <person name="Spatafora J."/>
            <person name="Crous P."/>
            <person name="Grigoriev I."/>
        </authorList>
    </citation>
    <scope>NUCLEOTIDE SEQUENCE</scope>
    <source>
        <strain evidence="2">CBS 161.51</strain>
    </source>
</reference>
<organism evidence="2 3">
    <name type="scientific">Clathrospora elynae</name>
    <dbReference type="NCBI Taxonomy" id="706981"/>
    <lineage>
        <taxon>Eukaryota</taxon>
        <taxon>Fungi</taxon>
        <taxon>Dikarya</taxon>
        <taxon>Ascomycota</taxon>
        <taxon>Pezizomycotina</taxon>
        <taxon>Dothideomycetes</taxon>
        <taxon>Pleosporomycetidae</taxon>
        <taxon>Pleosporales</taxon>
        <taxon>Diademaceae</taxon>
        <taxon>Clathrospora</taxon>
    </lineage>
</organism>
<gene>
    <name evidence="2" type="ORF">EJ02DRAFT_453697</name>
</gene>
<accession>A0A6A5STA2</accession>
<dbReference type="Proteomes" id="UP000800038">
    <property type="component" value="Unassembled WGS sequence"/>
</dbReference>
<protein>
    <submittedName>
        <fullName evidence="2">Uncharacterized protein</fullName>
    </submittedName>
</protein>
<keyword evidence="3" id="KW-1185">Reference proteome</keyword>
<evidence type="ECO:0000256" key="1">
    <source>
        <dbReference type="SAM" id="MobiDB-lite"/>
    </source>
</evidence>
<feature type="compositionally biased region" description="Basic and acidic residues" evidence="1">
    <location>
        <begin position="14"/>
        <end position="29"/>
    </location>
</feature>
<dbReference type="AlphaFoldDB" id="A0A6A5STA2"/>
<feature type="compositionally biased region" description="Low complexity" evidence="1">
    <location>
        <begin position="1"/>
        <end position="13"/>
    </location>
</feature>
<proteinExistence type="predicted"/>
<evidence type="ECO:0000313" key="3">
    <source>
        <dbReference type="Proteomes" id="UP000800038"/>
    </source>
</evidence>
<feature type="region of interest" description="Disordered" evidence="1">
    <location>
        <begin position="1"/>
        <end position="79"/>
    </location>
</feature>
<feature type="compositionally biased region" description="Basic residues" evidence="1">
    <location>
        <begin position="32"/>
        <end position="57"/>
    </location>
</feature>
<dbReference type="EMBL" id="ML976029">
    <property type="protein sequence ID" value="KAF1942978.1"/>
    <property type="molecule type" value="Genomic_DNA"/>
</dbReference>
<evidence type="ECO:0000313" key="2">
    <source>
        <dbReference type="EMBL" id="KAF1942978.1"/>
    </source>
</evidence>
<feature type="compositionally biased region" description="Low complexity" evidence="1">
    <location>
        <begin position="59"/>
        <end position="70"/>
    </location>
</feature>
<sequence>MKELKASNALLNKKLAEERHKEKEKEAPNLKKTAKQPQKGKRAASNKPAPKNKHVKKCSNSASGGNSEESPLVLSPKITSRGCNITIPKKF</sequence>
<name>A0A6A5STA2_9PLEO</name>